<feature type="domain" description="Lipid-binding serum glycoprotein N-terminal" evidence="3">
    <location>
        <begin position="1"/>
        <end position="233"/>
    </location>
</feature>
<dbReference type="InterPro" id="IPR017942">
    <property type="entry name" value="Lipid-bd_serum_glycop_N"/>
</dbReference>
<name>A0A0K0FJR1_STRVS</name>
<evidence type="ECO:0000259" key="3">
    <source>
        <dbReference type="SMART" id="SM00328"/>
    </source>
</evidence>
<dbReference type="InterPro" id="IPR017943">
    <property type="entry name" value="Bactericidal_perm-incr_a/b_dom"/>
</dbReference>
<dbReference type="SMART" id="SM00328">
    <property type="entry name" value="BPI1"/>
    <property type="match status" value="1"/>
</dbReference>
<dbReference type="SUPFAM" id="SSF55394">
    <property type="entry name" value="Bactericidal permeability-increasing protein, BPI"/>
    <property type="match status" value="2"/>
</dbReference>
<dbReference type="PANTHER" id="PTHR10504:SF137">
    <property type="entry name" value="BPI FOLD-CONTAINING FAMILY C PROTEIN"/>
    <property type="match status" value="1"/>
</dbReference>
<organism evidence="5 6">
    <name type="scientific">Strongyloides venezuelensis</name>
    <name type="common">Threadworm</name>
    <dbReference type="NCBI Taxonomy" id="75913"/>
    <lineage>
        <taxon>Eukaryota</taxon>
        <taxon>Metazoa</taxon>
        <taxon>Ecdysozoa</taxon>
        <taxon>Nematoda</taxon>
        <taxon>Chromadorea</taxon>
        <taxon>Rhabditida</taxon>
        <taxon>Tylenchina</taxon>
        <taxon>Panagrolaimomorpha</taxon>
        <taxon>Strongyloidoidea</taxon>
        <taxon>Strongyloididae</taxon>
        <taxon>Strongyloides</taxon>
    </lineage>
</organism>
<keyword evidence="5" id="KW-1185">Reference proteome</keyword>
<reference evidence="6" key="2">
    <citation type="submission" date="2015-08" db="UniProtKB">
        <authorList>
            <consortium name="WormBaseParasite"/>
        </authorList>
    </citation>
    <scope>IDENTIFICATION</scope>
</reference>
<proteinExistence type="inferred from homology"/>
<reference evidence="5" key="1">
    <citation type="submission" date="2014-07" db="EMBL/GenBank/DDBJ databases">
        <authorList>
            <person name="Martin A.A"/>
            <person name="De Silva N."/>
        </authorList>
    </citation>
    <scope>NUCLEOTIDE SEQUENCE</scope>
</reference>
<comment type="similarity">
    <text evidence="1">Belongs to the BPI/LBP/Plunc superfamily. BPI/LBP family.</text>
</comment>
<keyword evidence="2" id="KW-1015">Disulfide bond</keyword>
<dbReference type="WBParaSite" id="SVE_0913600.1">
    <property type="protein sequence ID" value="SVE_0913600.1"/>
    <property type="gene ID" value="SVE_0913600"/>
</dbReference>
<dbReference type="Proteomes" id="UP000035680">
    <property type="component" value="Unassembled WGS sequence"/>
</dbReference>
<protein>
    <submittedName>
        <fullName evidence="6">BPI2 domain-containing protein</fullName>
    </submittedName>
</protein>
<dbReference type="GO" id="GO:0005615">
    <property type="term" value="C:extracellular space"/>
    <property type="evidence" value="ECO:0007669"/>
    <property type="project" value="TreeGrafter"/>
</dbReference>
<dbReference type="Pfam" id="PF01273">
    <property type="entry name" value="LBP_BPI_CETP"/>
    <property type="match status" value="1"/>
</dbReference>
<dbReference type="STRING" id="75913.A0A0K0FJR1"/>
<dbReference type="InterPro" id="IPR032942">
    <property type="entry name" value="BPI/LBP/Plunc"/>
</dbReference>
<evidence type="ECO:0000256" key="1">
    <source>
        <dbReference type="ARBA" id="ARBA00007292"/>
    </source>
</evidence>
<evidence type="ECO:0000313" key="6">
    <source>
        <dbReference type="WBParaSite" id="SVE_0913600.1"/>
    </source>
</evidence>
<dbReference type="InterPro" id="IPR001124">
    <property type="entry name" value="Lipid-bd_serum_glycop_C"/>
</dbReference>
<dbReference type="SMART" id="SM00329">
    <property type="entry name" value="BPI2"/>
    <property type="match status" value="1"/>
</dbReference>
<dbReference type="Gene3D" id="3.15.20.10">
    <property type="entry name" value="Bactericidal permeability-increasing protein, domain 2"/>
    <property type="match status" value="1"/>
</dbReference>
<dbReference type="AlphaFoldDB" id="A0A0K0FJR1"/>
<dbReference type="Gene3D" id="3.15.10.10">
    <property type="entry name" value="Bactericidal permeability-increasing protein, domain 1"/>
    <property type="match status" value="1"/>
</dbReference>
<feature type="domain" description="Lipid-binding serum glycoprotein C-terminal" evidence="4">
    <location>
        <begin position="284"/>
        <end position="492"/>
    </location>
</feature>
<dbReference type="PANTHER" id="PTHR10504">
    <property type="entry name" value="BACTERICIDAL PERMEABILITY-INCREASING BPI PROTEIN-RELATED"/>
    <property type="match status" value="1"/>
</dbReference>
<evidence type="ECO:0000256" key="2">
    <source>
        <dbReference type="ARBA" id="ARBA00023157"/>
    </source>
</evidence>
<dbReference type="GO" id="GO:0008289">
    <property type="term" value="F:lipid binding"/>
    <property type="evidence" value="ECO:0007669"/>
    <property type="project" value="InterPro"/>
</dbReference>
<evidence type="ECO:0000313" key="5">
    <source>
        <dbReference type="Proteomes" id="UP000035680"/>
    </source>
</evidence>
<sequence>MPTGLAYLREIGMKVINDEILQLNIPTITEQIDQGQVSISNTYIAKYWAPTDYSLDLSGPDSFTWTLSKMHIRAVGEFEARLNSPLLIPTVPLKGEFETLLGHISLSMSVRLFRSPYGSPQVQSTKCASQVGYVDLNVRNTGVITDFFINSFKGFLISHFKPTVEQRMCQMIEKIINMDMNSFLMTMPLKIRINENNLDIIGQTFDKTRKPFLRQRLESRPLRNGSLINFINDLRDKNLVLDYSIMRNPFINHGTITMVGKGEISYRGMGGTPFYPPNIEIPQPHGVHMLEFYGTDYVANSMLYHAYRQKYMDIVVGPESSGKLKEILLTSCSSGFCIGEFLGDLSTQFPDREVEIKFAARKAPILVFVTNRARFRLHGRMNMYVRPKNGTQMKTLIIRSDTIMTANVYLQIKNSKIVGNATVENLDFKLIESKISNVDQSVFQDLGLFGAEFIEKLITEILEMGMIMPSMKGVILKSPKLSIHERYVKVQTYFKLDEHYAGSIIQGAVKQSLRNVG</sequence>
<dbReference type="Pfam" id="PF02886">
    <property type="entry name" value="LBP_BPI_CETP_C"/>
    <property type="match status" value="1"/>
</dbReference>
<evidence type="ECO:0000259" key="4">
    <source>
        <dbReference type="SMART" id="SM00329"/>
    </source>
</evidence>
<accession>A0A0K0FJR1</accession>